<dbReference type="Pfam" id="PF13537">
    <property type="entry name" value="GATase_7"/>
    <property type="match status" value="1"/>
</dbReference>
<dbReference type="PANTHER" id="PTHR43284">
    <property type="entry name" value="ASPARAGINE SYNTHETASE (GLUTAMINE-HYDROLYZING)"/>
    <property type="match status" value="1"/>
</dbReference>
<dbReference type="PROSITE" id="PS51278">
    <property type="entry name" value="GATASE_TYPE_2"/>
    <property type="match status" value="1"/>
</dbReference>
<dbReference type="InterPro" id="IPR014729">
    <property type="entry name" value="Rossmann-like_a/b/a_fold"/>
</dbReference>
<dbReference type="InterPro" id="IPR017932">
    <property type="entry name" value="GATase_2_dom"/>
</dbReference>
<dbReference type="NCBIfam" id="TIGR01536">
    <property type="entry name" value="asn_synth_AEB"/>
    <property type="match status" value="1"/>
</dbReference>
<keyword evidence="12" id="KW-1185">Reference proteome</keyword>
<dbReference type="PANTHER" id="PTHR43284:SF1">
    <property type="entry name" value="ASPARAGINE SYNTHETASE"/>
    <property type="match status" value="1"/>
</dbReference>
<dbReference type="InterPro" id="IPR006426">
    <property type="entry name" value="Asn_synth_AEB"/>
</dbReference>
<feature type="binding site" evidence="8">
    <location>
        <begin position="374"/>
        <end position="375"/>
    </location>
    <ligand>
        <name>ATP</name>
        <dbReference type="ChEBI" id="CHEBI:30616"/>
    </ligand>
</feature>
<evidence type="ECO:0000313" key="12">
    <source>
        <dbReference type="Proteomes" id="UP000637359"/>
    </source>
</evidence>
<dbReference type="AlphaFoldDB" id="A0A923L2W0"/>
<dbReference type="GO" id="GO:0005829">
    <property type="term" value="C:cytosol"/>
    <property type="evidence" value="ECO:0007669"/>
    <property type="project" value="TreeGrafter"/>
</dbReference>
<dbReference type="Gene3D" id="3.40.50.620">
    <property type="entry name" value="HUPs"/>
    <property type="match status" value="1"/>
</dbReference>
<evidence type="ECO:0000313" key="11">
    <source>
        <dbReference type="EMBL" id="MBC5635460.1"/>
    </source>
</evidence>
<name>A0A923L2W0_9BACI</name>
<dbReference type="EMBL" id="JACOOL010000001">
    <property type="protein sequence ID" value="MBC5635460.1"/>
    <property type="molecule type" value="Genomic_DNA"/>
</dbReference>
<evidence type="ECO:0000256" key="6">
    <source>
        <dbReference type="ARBA" id="ARBA00022888"/>
    </source>
</evidence>
<keyword evidence="11" id="KW-0436">Ligase</keyword>
<keyword evidence="6" id="KW-0028">Amino-acid biosynthesis</keyword>
<dbReference type="Proteomes" id="UP000637359">
    <property type="component" value="Unassembled WGS sequence"/>
</dbReference>
<comment type="caution">
    <text evidence="11">The sequence shown here is derived from an EMBL/GenBank/DDBJ whole genome shotgun (WGS) entry which is preliminary data.</text>
</comment>
<dbReference type="GO" id="GO:0006529">
    <property type="term" value="P:asparagine biosynthetic process"/>
    <property type="evidence" value="ECO:0007669"/>
    <property type="project" value="UniProtKB-KW"/>
</dbReference>
<feature type="binding site" evidence="8">
    <location>
        <position position="301"/>
    </location>
    <ligand>
        <name>ATP</name>
        <dbReference type="ChEBI" id="CHEBI:30616"/>
    </ligand>
</feature>
<gene>
    <name evidence="11" type="primary">asnB</name>
    <name evidence="11" type="ORF">H8S33_01355</name>
</gene>
<dbReference type="InterPro" id="IPR029055">
    <property type="entry name" value="Ntn_hydrolases_N"/>
</dbReference>
<dbReference type="SUPFAM" id="SSF52402">
    <property type="entry name" value="Adenine nucleotide alpha hydrolases-like"/>
    <property type="match status" value="1"/>
</dbReference>
<dbReference type="RefSeq" id="WP_186868164.1">
    <property type="nucleotide sequence ID" value="NZ_JACOOL010000001.1"/>
</dbReference>
<reference evidence="11" key="1">
    <citation type="submission" date="2020-08" db="EMBL/GenBank/DDBJ databases">
        <title>Genome public.</title>
        <authorList>
            <person name="Liu C."/>
            <person name="Sun Q."/>
        </authorList>
    </citation>
    <scope>NUCLEOTIDE SEQUENCE</scope>
    <source>
        <strain evidence="11">BX22</strain>
    </source>
</reference>
<evidence type="ECO:0000256" key="5">
    <source>
        <dbReference type="ARBA" id="ARBA00022840"/>
    </source>
</evidence>
<organism evidence="11 12">
    <name type="scientific">Ornithinibacillus hominis</name>
    <dbReference type="NCBI Taxonomy" id="2763055"/>
    <lineage>
        <taxon>Bacteria</taxon>
        <taxon>Bacillati</taxon>
        <taxon>Bacillota</taxon>
        <taxon>Bacilli</taxon>
        <taxon>Bacillales</taxon>
        <taxon>Bacillaceae</taxon>
        <taxon>Ornithinibacillus</taxon>
    </lineage>
</organism>
<dbReference type="InterPro" id="IPR051786">
    <property type="entry name" value="ASN_synthetase/amidase"/>
</dbReference>
<accession>A0A923L2W0</accession>
<dbReference type="EC" id="6.3.5.4" evidence="3"/>
<dbReference type="Gene3D" id="3.60.20.10">
    <property type="entry name" value="Glutamine Phosphoribosylpyrophosphate, subunit 1, domain 1"/>
    <property type="match status" value="1"/>
</dbReference>
<dbReference type="GO" id="GO:0005524">
    <property type="term" value="F:ATP binding"/>
    <property type="evidence" value="ECO:0007669"/>
    <property type="project" value="UniProtKB-KW"/>
</dbReference>
<dbReference type="InterPro" id="IPR001962">
    <property type="entry name" value="Asn_synthase"/>
</dbReference>
<evidence type="ECO:0000256" key="3">
    <source>
        <dbReference type="ARBA" id="ARBA00012737"/>
    </source>
</evidence>
<comment type="similarity">
    <text evidence="2">Belongs to the asparagine synthetase family.</text>
</comment>
<protein>
    <recommendedName>
        <fullName evidence="3">asparagine synthase (glutamine-hydrolyzing)</fullName>
        <ecNumber evidence="3">6.3.5.4</ecNumber>
    </recommendedName>
</protein>
<feature type="site" description="Important for beta-aspartyl-AMP intermediate formation" evidence="9">
    <location>
        <position position="376"/>
    </location>
</feature>
<dbReference type="SUPFAM" id="SSF56235">
    <property type="entry name" value="N-terminal nucleophile aminohydrolases (Ntn hydrolases)"/>
    <property type="match status" value="1"/>
</dbReference>
<keyword evidence="5 8" id="KW-0067">ATP-binding</keyword>
<feature type="domain" description="Glutamine amidotransferase type-2" evidence="10">
    <location>
        <begin position="1"/>
        <end position="227"/>
    </location>
</feature>
<evidence type="ECO:0000256" key="1">
    <source>
        <dbReference type="ARBA" id="ARBA00005187"/>
    </source>
</evidence>
<dbReference type="GO" id="GO:0004066">
    <property type="term" value="F:asparagine synthase (glutamine-hydrolyzing) activity"/>
    <property type="evidence" value="ECO:0007669"/>
    <property type="project" value="UniProtKB-EC"/>
</dbReference>
<evidence type="ECO:0000256" key="8">
    <source>
        <dbReference type="PIRSR" id="PIRSR001589-2"/>
    </source>
</evidence>
<comment type="catalytic activity">
    <reaction evidence="7">
        <text>L-aspartate + L-glutamine + ATP + H2O = L-asparagine + L-glutamate + AMP + diphosphate + H(+)</text>
        <dbReference type="Rhea" id="RHEA:12228"/>
        <dbReference type="ChEBI" id="CHEBI:15377"/>
        <dbReference type="ChEBI" id="CHEBI:15378"/>
        <dbReference type="ChEBI" id="CHEBI:29985"/>
        <dbReference type="ChEBI" id="CHEBI:29991"/>
        <dbReference type="ChEBI" id="CHEBI:30616"/>
        <dbReference type="ChEBI" id="CHEBI:33019"/>
        <dbReference type="ChEBI" id="CHEBI:58048"/>
        <dbReference type="ChEBI" id="CHEBI:58359"/>
        <dbReference type="ChEBI" id="CHEBI:456215"/>
        <dbReference type="EC" id="6.3.5.4"/>
    </reaction>
</comment>
<evidence type="ECO:0000259" key="10">
    <source>
        <dbReference type="PROSITE" id="PS51278"/>
    </source>
</evidence>
<dbReference type="PIRSF" id="PIRSF001589">
    <property type="entry name" value="Asn_synthetase_glu-h"/>
    <property type="match status" value="1"/>
</dbReference>
<evidence type="ECO:0000256" key="9">
    <source>
        <dbReference type="PIRSR" id="PIRSR001589-3"/>
    </source>
</evidence>
<keyword evidence="6" id="KW-0061">Asparagine biosynthesis</keyword>
<dbReference type="Pfam" id="PF00733">
    <property type="entry name" value="Asn_synthase"/>
    <property type="match status" value="1"/>
</dbReference>
<feature type="binding site" evidence="8">
    <location>
        <position position="275"/>
    </location>
    <ligand>
        <name>ATP</name>
        <dbReference type="ChEBI" id="CHEBI:30616"/>
    </ligand>
</feature>
<sequence>MFEYNIAKDTFTIRKGEISVSGFVGLLTSKRFKQDSKPTQEANLTELENEEMHDEMETMEQADFLVMKLTDYRNVRPFIFNNERYGLVFDGTIYNEGDLRKRLEKKGYMLNLDTAEEVLGNLFLECGVKGFQLLRGTFALVIWDYQEKILYAARDPFGIKPLYMMDTEEEVLFSTEIQAITRLRKDLTFHYQALQHYFSFQYIPPPLTLKKEITSLKPGHYLIKKAYQPLETYAYFKAAFHPVNGNENQIINRIQEILVDSVKVHIQEEKFLGALLSGGIDSSLLVGIAKQFNPSIKTFSVGFDVEGYSEIPIAQQTAEELGVENISYLISPAEFVASLPTIIHLLEEPLADPSCVPLYFAARKASGHTKIVLSGEGADELFGGYNIYHEFHSLKVFQYLPDTIRKWLRTLSRIVPDGIIGRGFLERGTTPLHERYIGNAKIFEEEEKSRFMRTYDELTNYKHMTADLFAMVKEAHPAHQMQYVDMHTWLPGDILRKADRMTKAHSIELRTPFLDKEVFDVASKIPVSYKITNKQTKAILRKAAIGFIPEHVTNRKKLGFPVPLKNWLRNELYDWATEIIQESNTDHILDKTYCMKLLKSHYKGYHNNARKLWTILVFMMWHQLFIES</sequence>
<keyword evidence="4 8" id="KW-0547">Nucleotide-binding</keyword>
<evidence type="ECO:0000256" key="7">
    <source>
        <dbReference type="ARBA" id="ARBA00048741"/>
    </source>
</evidence>
<evidence type="ECO:0000256" key="2">
    <source>
        <dbReference type="ARBA" id="ARBA00005752"/>
    </source>
</evidence>
<proteinExistence type="inferred from homology"/>
<evidence type="ECO:0000256" key="4">
    <source>
        <dbReference type="ARBA" id="ARBA00022741"/>
    </source>
</evidence>
<dbReference type="CDD" id="cd01991">
    <property type="entry name" value="Asn_synthase_B_C"/>
    <property type="match status" value="1"/>
</dbReference>
<comment type="pathway">
    <text evidence="1">Amino-acid biosynthesis; L-asparagine biosynthesis; L-asparagine from L-aspartate (L-Gln route): step 1/1.</text>
</comment>